<gene>
    <name evidence="2" type="ORF">ACFQH9_14620</name>
</gene>
<dbReference type="Proteomes" id="UP001596119">
    <property type="component" value="Unassembled WGS sequence"/>
</dbReference>
<accession>A0ABW1I752</accession>
<dbReference type="RefSeq" id="WP_379566617.1">
    <property type="nucleotide sequence ID" value="NZ_JBHSQK010000033.1"/>
</dbReference>
<sequence length="235" mass="25427">MDVPESLPRLEPVGPRPARPAALVVVAHGGGANATTSADRRGLPYWRMVPFARALARTDGLAVLMLRYRLRGWNGSARDAARDAEEMLAELHRRRPGVPTALVGHSMGGRAVLHAAGAPDVRAVAALAPWLDGTDPVDQLAGRSVLIAHGDRERTTDPRESLAYAVRARRVTDRVARFDVLGDGHAMLRRAREWHALVTRFVRGELGFAPEDPAIAHAMRRPTPGGLQVPLSGVR</sequence>
<evidence type="ECO:0000313" key="2">
    <source>
        <dbReference type="EMBL" id="MFC5949506.1"/>
    </source>
</evidence>
<evidence type="ECO:0000259" key="1">
    <source>
        <dbReference type="Pfam" id="PF12697"/>
    </source>
</evidence>
<dbReference type="Gene3D" id="3.40.50.1820">
    <property type="entry name" value="alpha/beta hydrolase"/>
    <property type="match status" value="1"/>
</dbReference>
<dbReference type="EMBL" id="JBHSQK010000033">
    <property type="protein sequence ID" value="MFC5949506.1"/>
    <property type="molecule type" value="Genomic_DNA"/>
</dbReference>
<dbReference type="Pfam" id="PF12697">
    <property type="entry name" value="Abhydrolase_6"/>
    <property type="match status" value="1"/>
</dbReference>
<name>A0ABW1I752_9PSEU</name>
<reference evidence="3" key="1">
    <citation type="journal article" date="2019" name="Int. J. Syst. Evol. Microbiol.">
        <title>The Global Catalogue of Microorganisms (GCM) 10K type strain sequencing project: providing services to taxonomists for standard genome sequencing and annotation.</title>
        <authorList>
            <consortium name="The Broad Institute Genomics Platform"/>
            <consortium name="The Broad Institute Genome Sequencing Center for Infectious Disease"/>
            <person name="Wu L."/>
            <person name="Ma J."/>
        </authorList>
    </citation>
    <scope>NUCLEOTIDE SEQUENCE [LARGE SCALE GENOMIC DNA]</scope>
    <source>
        <strain evidence="3">CGMCC 4.7397</strain>
    </source>
</reference>
<keyword evidence="2" id="KW-0378">Hydrolase</keyword>
<comment type="caution">
    <text evidence="2">The sequence shown here is derived from an EMBL/GenBank/DDBJ whole genome shotgun (WGS) entry which is preliminary data.</text>
</comment>
<evidence type="ECO:0000313" key="3">
    <source>
        <dbReference type="Proteomes" id="UP001596119"/>
    </source>
</evidence>
<organism evidence="2 3">
    <name type="scientific">Pseudonocardia lutea</name>
    <dbReference type="NCBI Taxonomy" id="2172015"/>
    <lineage>
        <taxon>Bacteria</taxon>
        <taxon>Bacillati</taxon>
        <taxon>Actinomycetota</taxon>
        <taxon>Actinomycetes</taxon>
        <taxon>Pseudonocardiales</taxon>
        <taxon>Pseudonocardiaceae</taxon>
        <taxon>Pseudonocardia</taxon>
    </lineage>
</organism>
<dbReference type="InterPro" id="IPR029058">
    <property type="entry name" value="AB_hydrolase_fold"/>
</dbReference>
<feature type="domain" description="AB hydrolase-1" evidence="1">
    <location>
        <begin position="24"/>
        <end position="223"/>
    </location>
</feature>
<proteinExistence type="predicted"/>
<dbReference type="SUPFAM" id="SSF53474">
    <property type="entry name" value="alpha/beta-Hydrolases"/>
    <property type="match status" value="1"/>
</dbReference>
<dbReference type="GO" id="GO:0016787">
    <property type="term" value="F:hydrolase activity"/>
    <property type="evidence" value="ECO:0007669"/>
    <property type="project" value="UniProtKB-KW"/>
</dbReference>
<protein>
    <submittedName>
        <fullName evidence="2">Alpha/beta hydrolase</fullName>
    </submittedName>
</protein>
<dbReference type="InterPro" id="IPR000073">
    <property type="entry name" value="AB_hydrolase_1"/>
</dbReference>
<keyword evidence="3" id="KW-1185">Reference proteome</keyword>